<proteinExistence type="predicted"/>
<feature type="signal peptide" evidence="1">
    <location>
        <begin position="1"/>
        <end position="23"/>
    </location>
</feature>
<evidence type="ECO:0008006" key="4">
    <source>
        <dbReference type="Google" id="ProtNLM"/>
    </source>
</evidence>
<organism evidence="2 3">
    <name type="scientific">Plakobranchus ocellatus</name>
    <dbReference type="NCBI Taxonomy" id="259542"/>
    <lineage>
        <taxon>Eukaryota</taxon>
        <taxon>Metazoa</taxon>
        <taxon>Spiralia</taxon>
        <taxon>Lophotrochozoa</taxon>
        <taxon>Mollusca</taxon>
        <taxon>Gastropoda</taxon>
        <taxon>Heterobranchia</taxon>
        <taxon>Euthyneura</taxon>
        <taxon>Panpulmonata</taxon>
        <taxon>Sacoglossa</taxon>
        <taxon>Placobranchoidea</taxon>
        <taxon>Plakobranchidae</taxon>
        <taxon>Plakobranchus</taxon>
    </lineage>
</organism>
<dbReference type="AlphaFoldDB" id="A0AAV3YYX8"/>
<feature type="chain" id="PRO_5043696888" description="Secreted protein" evidence="1">
    <location>
        <begin position="24"/>
        <end position="81"/>
    </location>
</feature>
<gene>
    <name evidence="2" type="ORF">PoB_001404200</name>
</gene>
<evidence type="ECO:0000256" key="1">
    <source>
        <dbReference type="SAM" id="SignalP"/>
    </source>
</evidence>
<dbReference type="EMBL" id="BLXT01001714">
    <property type="protein sequence ID" value="GFN87536.1"/>
    <property type="molecule type" value="Genomic_DNA"/>
</dbReference>
<evidence type="ECO:0000313" key="2">
    <source>
        <dbReference type="EMBL" id="GFN87536.1"/>
    </source>
</evidence>
<keyword evidence="3" id="KW-1185">Reference proteome</keyword>
<reference evidence="2 3" key="1">
    <citation type="journal article" date="2021" name="Elife">
        <title>Chloroplast acquisition without the gene transfer in kleptoplastic sea slugs, Plakobranchus ocellatus.</title>
        <authorList>
            <person name="Maeda T."/>
            <person name="Takahashi S."/>
            <person name="Yoshida T."/>
            <person name="Shimamura S."/>
            <person name="Takaki Y."/>
            <person name="Nagai Y."/>
            <person name="Toyoda A."/>
            <person name="Suzuki Y."/>
            <person name="Arimoto A."/>
            <person name="Ishii H."/>
            <person name="Satoh N."/>
            <person name="Nishiyama T."/>
            <person name="Hasebe M."/>
            <person name="Maruyama T."/>
            <person name="Minagawa J."/>
            <person name="Obokata J."/>
            <person name="Shigenobu S."/>
        </authorList>
    </citation>
    <scope>NUCLEOTIDE SEQUENCE [LARGE SCALE GENOMIC DNA]</scope>
</reference>
<name>A0AAV3YYX8_9GAST</name>
<sequence>MEALLKKAEILIVLWLSIRVTLRRRRCCGKPEITTHVFCRAETKENKSSFARASLFPRRLATQVAAMATVYMTWQNESPTS</sequence>
<accession>A0AAV3YYX8</accession>
<evidence type="ECO:0000313" key="3">
    <source>
        <dbReference type="Proteomes" id="UP000735302"/>
    </source>
</evidence>
<keyword evidence="1" id="KW-0732">Signal</keyword>
<protein>
    <recommendedName>
        <fullName evidence="4">Secreted protein</fullName>
    </recommendedName>
</protein>
<dbReference type="Proteomes" id="UP000735302">
    <property type="component" value="Unassembled WGS sequence"/>
</dbReference>
<comment type="caution">
    <text evidence="2">The sequence shown here is derived from an EMBL/GenBank/DDBJ whole genome shotgun (WGS) entry which is preliminary data.</text>
</comment>